<evidence type="ECO:0000313" key="2">
    <source>
        <dbReference type="Proteomes" id="UP000199524"/>
    </source>
</evidence>
<proteinExistence type="predicted"/>
<dbReference type="AlphaFoldDB" id="A0A1H1X819"/>
<reference evidence="2" key="1">
    <citation type="submission" date="2016-10" db="EMBL/GenBank/DDBJ databases">
        <authorList>
            <person name="Varghese N."/>
            <person name="Submissions S."/>
        </authorList>
    </citation>
    <scope>NUCLEOTIDE SEQUENCE [LARGE SCALE GENOMIC DNA]</scope>
    <source>
        <strain evidence="2">ATCC 23835</strain>
    </source>
</reference>
<keyword evidence="2" id="KW-1185">Reference proteome</keyword>
<dbReference type="EMBL" id="LT629777">
    <property type="protein sequence ID" value="SDT04729.1"/>
    <property type="molecule type" value="Genomic_DNA"/>
</dbReference>
<gene>
    <name evidence="1" type="ORF">SAMN05216598_3756</name>
</gene>
<protein>
    <submittedName>
        <fullName evidence="1">Uncharacterized protein</fullName>
    </submittedName>
</protein>
<name>A0A1H1X819_9PSED</name>
<organism evidence="1 2">
    <name type="scientific">Pseudomonas asplenii</name>
    <dbReference type="NCBI Taxonomy" id="53407"/>
    <lineage>
        <taxon>Bacteria</taxon>
        <taxon>Pseudomonadati</taxon>
        <taxon>Pseudomonadota</taxon>
        <taxon>Gammaproteobacteria</taxon>
        <taxon>Pseudomonadales</taxon>
        <taxon>Pseudomonadaceae</taxon>
        <taxon>Pseudomonas</taxon>
    </lineage>
</organism>
<accession>A0A1H1X819</accession>
<sequence length="183" mass="20263">MHFILTVIHERSDFRILLSQLVSHQPPLLMTFCAVVLGEDRAQQCRHHRSLAFTDMSHGIAYEVDSAALPRRMEDLGYGGLKPFMGIGDHQLYTAQAASHEASQEVRPEWLGFRRADAHAQDFPATMGVHRHGDYDGARHNTAGLPYFDVGGINPEIGSGEINARLLAGLHNSGCIARCACMW</sequence>
<dbReference type="Proteomes" id="UP000199524">
    <property type="component" value="Chromosome I"/>
</dbReference>
<evidence type="ECO:0000313" key="1">
    <source>
        <dbReference type="EMBL" id="SDT04729.1"/>
    </source>
</evidence>